<evidence type="ECO:0000259" key="1">
    <source>
        <dbReference type="Pfam" id="PF00534"/>
    </source>
</evidence>
<name>A0A934T3L0_9BURK</name>
<dbReference type="SUPFAM" id="SSF53756">
    <property type="entry name" value="UDP-Glycosyltransferase/glycogen phosphorylase"/>
    <property type="match status" value="1"/>
</dbReference>
<sequence length="384" mass="43536">MHGKPHVCFFGLMNLPVLAPEFESHGIGGEQVQHTLLGRALVRDGYRVSMVVGDYLQPDGAQWSGIRTFKTFRPDEGIPVLRFIHPRWTSIWAALKRADADIYYASSAGMHIGLLGLFCRRYGRKLVYRVAHDNDCTPEAVKLLVKYGRDRMLYRVGLRRADAVLAQSQQQRELLLRHYGVDSDIAAMLVSEPDRGAATDRDIDVLWVNNLRGFKRPDLFIELARALPQLRFHMIGGEEDGYAQLYREMRRQAELLPNLCFHGRVPYSRVQSFYERARIFVNTSDSEGFPNSFLQAWVRGTPVISFFDPDGVIARNGLGSVPGSMPDMIDAVQSLATNSGARDVVSRRCRDYMNLNYNNDMTLRVYLNTFDRLADRTQLAGLAA</sequence>
<keyword evidence="4" id="KW-1185">Reference proteome</keyword>
<dbReference type="EMBL" id="JAEPBG010000035">
    <property type="protein sequence ID" value="MBK4739034.1"/>
    <property type="molecule type" value="Genomic_DNA"/>
</dbReference>
<dbReference type="InterPro" id="IPR028098">
    <property type="entry name" value="Glyco_trans_4-like_N"/>
</dbReference>
<dbReference type="Pfam" id="PF00534">
    <property type="entry name" value="Glycos_transf_1"/>
    <property type="match status" value="1"/>
</dbReference>
<dbReference type="RefSeq" id="WP_200598405.1">
    <property type="nucleotide sequence ID" value="NZ_JAEPBG010000035.1"/>
</dbReference>
<dbReference type="AlphaFoldDB" id="A0A934T3L0"/>
<dbReference type="GO" id="GO:0016757">
    <property type="term" value="F:glycosyltransferase activity"/>
    <property type="evidence" value="ECO:0007669"/>
    <property type="project" value="InterPro"/>
</dbReference>
<feature type="domain" description="Glycosyltransferase subfamily 4-like N-terminal" evidence="2">
    <location>
        <begin position="28"/>
        <end position="184"/>
    </location>
</feature>
<dbReference type="Gene3D" id="3.40.50.2000">
    <property type="entry name" value="Glycogen Phosphorylase B"/>
    <property type="match status" value="2"/>
</dbReference>
<evidence type="ECO:0000313" key="4">
    <source>
        <dbReference type="Proteomes" id="UP000622890"/>
    </source>
</evidence>
<evidence type="ECO:0000259" key="2">
    <source>
        <dbReference type="Pfam" id="PF13439"/>
    </source>
</evidence>
<dbReference type="CDD" id="cd03801">
    <property type="entry name" value="GT4_PimA-like"/>
    <property type="match status" value="1"/>
</dbReference>
<comment type="caution">
    <text evidence="3">The sequence shown here is derived from an EMBL/GenBank/DDBJ whole genome shotgun (WGS) entry which is preliminary data.</text>
</comment>
<reference evidence="3" key="1">
    <citation type="submission" date="2021-01" db="EMBL/GenBank/DDBJ databases">
        <title>Genome sequence of strain Noviherbaspirillum sp. DKR-6.</title>
        <authorList>
            <person name="Chaudhary D.K."/>
        </authorList>
    </citation>
    <scope>NUCLEOTIDE SEQUENCE</scope>
    <source>
        <strain evidence="3">DKR-6</strain>
    </source>
</reference>
<gene>
    <name evidence="3" type="ORF">JJB74_30900</name>
</gene>
<dbReference type="PANTHER" id="PTHR12526:SF630">
    <property type="entry name" value="GLYCOSYLTRANSFERASE"/>
    <property type="match status" value="1"/>
</dbReference>
<evidence type="ECO:0000313" key="3">
    <source>
        <dbReference type="EMBL" id="MBK4739034.1"/>
    </source>
</evidence>
<feature type="domain" description="Glycosyl transferase family 1" evidence="1">
    <location>
        <begin position="200"/>
        <end position="306"/>
    </location>
</feature>
<proteinExistence type="predicted"/>
<dbReference type="Proteomes" id="UP000622890">
    <property type="component" value="Unassembled WGS sequence"/>
</dbReference>
<protein>
    <submittedName>
        <fullName evidence="3">Glycosyltransferase family 4 protein</fullName>
    </submittedName>
</protein>
<dbReference type="Pfam" id="PF13439">
    <property type="entry name" value="Glyco_transf_4"/>
    <property type="match status" value="1"/>
</dbReference>
<organism evidence="3 4">
    <name type="scientific">Noviherbaspirillum pedocola</name>
    <dbReference type="NCBI Taxonomy" id="2801341"/>
    <lineage>
        <taxon>Bacteria</taxon>
        <taxon>Pseudomonadati</taxon>
        <taxon>Pseudomonadota</taxon>
        <taxon>Betaproteobacteria</taxon>
        <taxon>Burkholderiales</taxon>
        <taxon>Oxalobacteraceae</taxon>
        <taxon>Noviherbaspirillum</taxon>
    </lineage>
</organism>
<accession>A0A934T3L0</accession>
<dbReference type="PANTHER" id="PTHR12526">
    <property type="entry name" value="GLYCOSYLTRANSFERASE"/>
    <property type="match status" value="1"/>
</dbReference>
<dbReference type="InterPro" id="IPR001296">
    <property type="entry name" value="Glyco_trans_1"/>
</dbReference>